<accession>A0A0P0XMK1</accession>
<evidence type="ECO:0000313" key="1">
    <source>
        <dbReference type="EMBL" id="BAT08073.1"/>
    </source>
</evidence>
<keyword evidence="2" id="KW-1185">Reference proteome</keyword>
<reference evidence="1 2" key="2">
    <citation type="journal article" date="2013" name="Plant Cell Physiol.">
        <title>Rice Annotation Project Database (RAP-DB): an integrative and interactive database for rice genomics.</title>
        <authorList>
            <person name="Sakai H."/>
            <person name="Lee S.S."/>
            <person name="Tanaka T."/>
            <person name="Numa H."/>
            <person name="Kim J."/>
            <person name="Kawahara Y."/>
            <person name="Wakimoto H."/>
            <person name="Yang C.C."/>
            <person name="Iwamoto M."/>
            <person name="Abe T."/>
            <person name="Yamada Y."/>
            <person name="Muto A."/>
            <person name="Inokuchi H."/>
            <person name="Ikemura T."/>
            <person name="Matsumoto T."/>
            <person name="Sasaki T."/>
            <person name="Itoh T."/>
        </authorList>
    </citation>
    <scope>NUCLEOTIDE SEQUENCE [LARGE SCALE GENOMIC DNA]</scope>
    <source>
        <strain evidence="2">cv. Nipponbare</strain>
    </source>
</reference>
<protein>
    <submittedName>
        <fullName evidence="1">Os09g0414801 protein</fullName>
    </submittedName>
</protein>
<proteinExistence type="predicted"/>
<dbReference type="EMBL" id="AP014965">
    <property type="protein sequence ID" value="BAT08073.1"/>
    <property type="molecule type" value="Genomic_DNA"/>
</dbReference>
<dbReference type="Proteomes" id="UP000059680">
    <property type="component" value="Chromosome 9"/>
</dbReference>
<dbReference type="AlphaFoldDB" id="A0A0P0XMK1"/>
<name>A0A0P0XMK1_ORYSJ</name>
<dbReference type="PaxDb" id="39947-A0A0P0XMK1"/>
<gene>
    <name evidence="1" type="ordered locus">Os09g0414801</name>
    <name evidence="1" type="ORF">OSNPB_090414801</name>
</gene>
<dbReference type="InParanoid" id="A0A0P0XMK1"/>
<evidence type="ECO:0000313" key="2">
    <source>
        <dbReference type="Proteomes" id="UP000059680"/>
    </source>
</evidence>
<sequence length="116" mass="13247">MLQLQLPKCHSYVSMQGKARDYHESKHGKMGRHKRCLQEGNDAHRCRHLGFHLGLHRVTNVKAVPLSVVLARMCVCNRPSPMQHVEVTYFRAPLPPAFSNKMELLSSLTEPGSYRI</sequence>
<reference evidence="2" key="1">
    <citation type="journal article" date="2005" name="Nature">
        <title>The map-based sequence of the rice genome.</title>
        <authorList>
            <consortium name="International rice genome sequencing project (IRGSP)"/>
            <person name="Matsumoto T."/>
            <person name="Wu J."/>
            <person name="Kanamori H."/>
            <person name="Katayose Y."/>
            <person name="Fujisawa M."/>
            <person name="Namiki N."/>
            <person name="Mizuno H."/>
            <person name="Yamamoto K."/>
            <person name="Antonio B.A."/>
            <person name="Baba T."/>
            <person name="Sakata K."/>
            <person name="Nagamura Y."/>
            <person name="Aoki H."/>
            <person name="Arikawa K."/>
            <person name="Arita K."/>
            <person name="Bito T."/>
            <person name="Chiden Y."/>
            <person name="Fujitsuka N."/>
            <person name="Fukunaka R."/>
            <person name="Hamada M."/>
            <person name="Harada C."/>
            <person name="Hayashi A."/>
            <person name="Hijishita S."/>
            <person name="Honda M."/>
            <person name="Hosokawa S."/>
            <person name="Ichikawa Y."/>
            <person name="Idonuma A."/>
            <person name="Iijima M."/>
            <person name="Ikeda M."/>
            <person name="Ikeno M."/>
            <person name="Ito K."/>
            <person name="Ito S."/>
            <person name="Ito T."/>
            <person name="Ito Y."/>
            <person name="Ito Y."/>
            <person name="Iwabuchi A."/>
            <person name="Kamiya K."/>
            <person name="Karasawa W."/>
            <person name="Kurita K."/>
            <person name="Katagiri S."/>
            <person name="Kikuta A."/>
            <person name="Kobayashi H."/>
            <person name="Kobayashi N."/>
            <person name="Machita K."/>
            <person name="Maehara T."/>
            <person name="Masukawa M."/>
            <person name="Mizubayashi T."/>
            <person name="Mukai Y."/>
            <person name="Nagasaki H."/>
            <person name="Nagata Y."/>
            <person name="Naito S."/>
            <person name="Nakashima M."/>
            <person name="Nakama Y."/>
            <person name="Nakamichi Y."/>
            <person name="Nakamura M."/>
            <person name="Meguro A."/>
            <person name="Negishi M."/>
            <person name="Ohta I."/>
            <person name="Ohta T."/>
            <person name="Okamoto M."/>
            <person name="Ono N."/>
            <person name="Saji S."/>
            <person name="Sakaguchi M."/>
            <person name="Sakai K."/>
            <person name="Shibata M."/>
            <person name="Shimokawa T."/>
            <person name="Song J."/>
            <person name="Takazaki Y."/>
            <person name="Terasawa K."/>
            <person name="Tsugane M."/>
            <person name="Tsuji K."/>
            <person name="Ueda S."/>
            <person name="Waki K."/>
            <person name="Yamagata H."/>
            <person name="Yamamoto M."/>
            <person name="Yamamoto S."/>
            <person name="Yamane H."/>
            <person name="Yoshiki S."/>
            <person name="Yoshihara R."/>
            <person name="Yukawa K."/>
            <person name="Zhong H."/>
            <person name="Yano M."/>
            <person name="Yuan Q."/>
            <person name="Ouyang S."/>
            <person name="Liu J."/>
            <person name="Jones K.M."/>
            <person name="Gansberger K."/>
            <person name="Moffat K."/>
            <person name="Hill J."/>
            <person name="Bera J."/>
            <person name="Fadrosh D."/>
            <person name="Jin S."/>
            <person name="Johri S."/>
            <person name="Kim M."/>
            <person name="Overton L."/>
            <person name="Reardon M."/>
            <person name="Tsitrin T."/>
            <person name="Vuong H."/>
            <person name="Weaver B."/>
            <person name="Ciecko A."/>
            <person name="Tallon L."/>
            <person name="Jackson J."/>
            <person name="Pai G."/>
            <person name="Aken S.V."/>
            <person name="Utterback T."/>
            <person name="Reidmuller S."/>
            <person name="Feldblyum T."/>
            <person name="Hsiao J."/>
            <person name="Zismann V."/>
            <person name="Iobst S."/>
            <person name="de Vazeille A.R."/>
            <person name="Buell C.R."/>
            <person name="Ying K."/>
            <person name="Li Y."/>
            <person name="Lu T."/>
            <person name="Huang Y."/>
            <person name="Zhao Q."/>
            <person name="Feng Q."/>
            <person name="Zhang L."/>
            <person name="Zhu J."/>
            <person name="Weng Q."/>
            <person name="Mu J."/>
            <person name="Lu Y."/>
            <person name="Fan D."/>
            <person name="Liu Y."/>
            <person name="Guan J."/>
            <person name="Zhang Y."/>
            <person name="Yu S."/>
            <person name="Liu X."/>
            <person name="Zhang Y."/>
            <person name="Hong G."/>
            <person name="Han B."/>
            <person name="Choisne N."/>
            <person name="Demange N."/>
            <person name="Orjeda G."/>
            <person name="Samain S."/>
            <person name="Cattolico L."/>
            <person name="Pelletier E."/>
            <person name="Couloux A."/>
            <person name="Segurens B."/>
            <person name="Wincker P."/>
            <person name="D'Hont A."/>
            <person name="Scarpelli C."/>
            <person name="Weissenbach J."/>
            <person name="Salanoubat M."/>
            <person name="Quetier F."/>
            <person name="Yu Y."/>
            <person name="Kim H.R."/>
            <person name="Rambo T."/>
            <person name="Currie J."/>
            <person name="Collura K."/>
            <person name="Luo M."/>
            <person name="Yang T."/>
            <person name="Ammiraju J.S.S."/>
            <person name="Engler F."/>
            <person name="Soderlund C."/>
            <person name="Wing R.A."/>
            <person name="Palmer L.E."/>
            <person name="de la Bastide M."/>
            <person name="Spiegel L."/>
            <person name="Nascimento L."/>
            <person name="Zutavern T."/>
            <person name="O'Shaughnessy A."/>
            <person name="Dike S."/>
            <person name="Dedhia N."/>
            <person name="Preston R."/>
            <person name="Balija V."/>
            <person name="McCombie W.R."/>
            <person name="Chow T."/>
            <person name="Chen H."/>
            <person name="Chung M."/>
            <person name="Chen C."/>
            <person name="Shaw J."/>
            <person name="Wu H."/>
            <person name="Hsiao K."/>
            <person name="Chao Y."/>
            <person name="Chu M."/>
            <person name="Cheng C."/>
            <person name="Hour A."/>
            <person name="Lee P."/>
            <person name="Lin S."/>
            <person name="Lin Y."/>
            <person name="Liou J."/>
            <person name="Liu S."/>
            <person name="Hsing Y."/>
            <person name="Raghuvanshi S."/>
            <person name="Mohanty A."/>
            <person name="Bharti A.K."/>
            <person name="Gaur A."/>
            <person name="Gupta V."/>
            <person name="Kumar D."/>
            <person name="Ravi V."/>
            <person name="Vij S."/>
            <person name="Kapur A."/>
            <person name="Khurana P."/>
            <person name="Khurana P."/>
            <person name="Khurana J.P."/>
            <person name="Tyagi A.K."/>
            <person name="Gaikwad K."/>
            <person name="Singh A."/>
            <person name="Dalal V."/>
            <person name="Srivastava S."/>
            <person name="Dixit A."/>
            <person name="Pal A.K."/>
            <person name="Ghazi I.A."/>
            <person name="Yadav M."/>
            <person name="Pandit A."/>
            <person name="Bhargava A."/>
            <person name="Sureshbabu K."/>
            <person name="Batra K."/>
            <person name="Sharma T.R."/>
            <person name="Mohapatra T."/>
            <person name="Singh N.K."/>
            <person name="Messing J."/>
            <person name="Nelson A.B."/>
            <person name="Fuks G."/>
            <person name="Kavchok S."/>
            <person name="Keizer G."/>
            <person name="Linton E."/>
            <person name="Llaca V."/>
            <person name="Song R."/>
            <person name="Tanyolac B."/>
            <person name="Young S."/>
            <person name="Ho-Il K."/>
            <person name="Hahn J.H."/>
            <person name="Sangsakoo G."/>
            <person name="Vanavichit A."/>
            <person name="de Mattos Luiz.A.T."/>
            <person name="Zimmer P.D."/>
            <person name="Malone G."/>
            <person name="Dellagostin O."/>
            <person name="de Oliveira A.C."/>
            <person name="Bevan M."/>
            <person name="Bancroft I."/>
            <person name="Minx P."/>
            <person name="Cordum H."/>
            <person name="Wilson R."/>
            <person name="Cheng Z."/>
            <person name="Jin W."/>
            <person name="Jiang J."/>
            <person name="Leong S.A."/>
            <person name="Iwama H."/>
            <person name="Gojobori T."/>
            <person name="Itoh T."/>
            <person name="Niimura Y."/>
            <person name="Fujii Y."/>
            <person name="Habara T."/>
            <person name="Sakai H."/>
            <person name="Sato Y."/>
            <person name="Wilson G."/>
            <person name="Kumar K."/>
            <person name="McCouch S."/>
            <person name="Juretic N."/>
            <person name="Hoen D."/>
            <person name="Wright S."/>
            <person name="Bruskiewich R."/>
            <person name="Bureau T."/>
            <person name="Miyao A."/>
            <person name="Hirochika H."/>
            <person name="Nishikawa T."/>
            <person name="Kadowaki K."/>
            <person name="Sugiura M."/>
            <person name="Burr B."/>
            <person name="Sasaki T."/>
        </authorList>
    </citation>
    <scope>NUCLEOTIDE SEQUENCE [LARGE SCALE GENOMIC DNA]</scope>
    <source>
        <strain evidence="2">cv. Nipponbare</strain>
    </source>
</reference>
<reference evidence="1 2" key="3">
    <citation type="journal article" date="2013" name="Rice">
        <title>Improvement of the Oryza sativa Nipponbare reference genome using next generation sequence and optical map data.</title>
        <authorList>
            <person name="Kawahara Y."/>
            <person name="de la Bastide M."/>
            <person name="Hamilton J.P."/>
            <person name="Kanamori H."/>
            <person name="McCombie W.R."/>
            <person name="Ouyang S."/>
            <person name="Schwartz D.C."/>
            <person name="Tanaka T."/>
            <person name="Wu J."/>
            <person name="Zhou S."/>
            <person name="Childs K.L."/>
            <person name="Davidson R.M."/>
            <person name="Lin H."/>
            <person name="Quesada-Ocampo L."/>
            <person name="Vaillancourt B."/>
            <person name="Sakai H."/>
            <person name="Lee S.S."/>
            <person name="Kim J."/>
            <person name="Numa H."/>
            <person name="Itoh T."/>
            <person name="Buell C.R."/>
            <person name="Matsumoto T."/>
        </authorList>
    </citation>
    <scope>NUCLEOTIDE SEQUENCE [LARGE SCALE GENOMIC DNA]</scope>
    <source>
        <strain evidence="2">cv. Nipponbare</strain>
    </source>
</reference>
<organism evidence="1 2">
    <name type="scientific">Oryza sativa subsp. japonica</name>
    <name type="common">Rice</name>
    <dbReference type="NCBI Taxonomy" id="39947"/>
    <lineage>
        <taxon>Eukaryota</taxon>
        <taxon>Viridiplantae</taxon>
        <taxon>Streptophyta</taxon>
        <taxon>Embryophyta</taxon>
        <taxon>Tracheophyta</taxon>
        <taxon>Spermatophyta</taxon>
        <taxon>Magnoliopsida</taxon>
        <taxon>Liliopsida</taxon>
        <taxon>Poales</taxon>
        <taxon>Poaceae</taxon>
        <taxon>BOP clade</taxon>
        <taxon>Oryzoideae</taxon>
        <taxon>Oryzeae</taxon>
        <taxon>Oryzinae</taxon>
        <taxon>Oryza</taxon>
        <taxon>Oryza sativa</taxon>
    </lineage>
</organism>